<evidence type="ECO:0000313" key="2">
    <source>
        <dbReference type="EMBL" id="KAA8900995.1"/>
    </source>
</evidence>
<gene>
    <name evidence="2" type="ORF">DIURU_003365</name>
</gene>
<name>A0A642UQ08_DIURU</name>
<dbReference type="Proteomes" id="UP000449547">
    <property type="component" value="Unassembled WGS sequence"/>
</dbReference>
<feature type="region of interest" description="Disordered" evidence="1">
    <location>
        <begin position="187"/>
        <end position="234"/>
    </location>
</feature>
<proteinExistence type="predicted"/>
<dbReference type="EMBL" id="SWFT01000105">
    <property type="protein sequence ID" value="KAA8900995.1"/>
    <property type="molecule type" value="Genomic_DNA"/>
</dbReference>
<protein>
    <submittedName>
        <fullName evidence="2">Uncharacterized protein</fullName>
    </submittedName>
</protein>
<sequence>MYYSSDAVTTDRGHCAYPPYMMTPVTPTGKHPMPFGYECPQNYAPPAPQQELVGLGVTMDDELFSSNNNYTTYNEVFDLSGANSSMTSSIDMISPTTAPREAPMVSAEDVLSSSDFDLDISTSNSYVDAPDLMLDLELSVMEAMSSPIPQPQPEPHMPMNTIMTTPPISHTIESAPQSSQFEFAVPMAAASHTKKSKRRSSSPPNRVSKKQLRQSEQSIFSVSMQTPRSKKGKSLSFSECSIKFPIFTANTYSFVYENAGEDGGVQSPVEPPHPHFNTKNVGHRSLKSMKAGLIEFQLNV</sequence>
<evidence type="ECO:0000313" key="3">
    <source>
        <dbReference type="Proteomes" id="UP000449547"/>
    </source>
</evidence>
<evidence type="ECO:0000256" key="1">
    <source>
        <dbReference type="SAM" id="MobiDB-lite"/>
    </source>
</evidence>
<feature type="compositionally biased region" description="Polar residues" evidence="1">
    <location>
        <begin position="214"/>
        <end position="227"/>
    </location>
</feature>
<reference evidence="2 3" key="1">
    <citation type="submission" date="2019-07" db="EMBL/GenBank/DDBJ databases">
        <title>Genome assembly of two rare yeast pathogens: Diutina rugosa and Trichomonascus ciferrii.</title>
        <authorList>
            <person name="Mixao V."/>
            <person name="Saus E."/>
            <person name="Hansen A."/>
            <person name="Lass-Flor C."/>
            <person name="Gabaldon T."/>
        </authorList>
    </citation>
    <scope>NUCLEOTIDE SEQUENCE [LARGE SCALE GENOMIC DNA]</scope>
    <source>
        <strain evidence="2 3">CBS 613</strain>
    </source>
</reference>
<dbReference type="VEuPathDB" id="FungiDB:DIURU_003365"/>
<organism evidence="2 3">
    <name type="scientific">Diutina rugosa</name>
    <name type="common">Yeast</name>
    <name type="synonym">Candida rugosa</name>
    <dbReference type="NCBI Taxonomy" id="5481"/>
    <lineage>
        <taxon>Eukaryota</taxon>
        <taxon>Fungi</taxon>
        <taxon>Dikarya</taxon>
        <taxon>Ascomycota</taxon>
        <taxon>Saccharomycotina</taxon>
        <taxon>Pichiomycetes</taxon>
        <taxon>Debaryomycetaceae</taxon>
        <taxon>Diutina</taxon>
    </lineage>
</organism>
<accession>A0A642UQ08</accession>
<dbReference type="RefSeq" id="XP_034011618.1">
    <property type="nucleotide sequence ID" value="XM_034156119.1"/>
</dbReference>
<dbReference type="AlphaFoldDB" id="A0A642UQ08"/>
<keyword evidence="3" id="KW-1185">Reference proteome</keyword>
<dbReference type="GeneID" id="54782016"/>
<comment type="caution">
    <text evidence="2">The sequence shown here is derived from an EMBL/GenBank/DDBJ whole genome shotgun (WGS) entry which is preliminary data.</text>
</comment>